<gene>
    <name evidence="12" type="primary">dnaG</name>
    <name evidence="17" type="ORF">IC614_03955</name>
</gene>
<dbReference type="PANTHER" id="PTHR30313">
    <property type="entry name" value="DNA PRIMASE"/>
    <property type="match status" value="1"/>
</dbReference>
<dbReference type="GO" id="GO:1990077">
    <property type="term" value="C:primosome complex"/>
    <property type="evidence" value="ECO:0007669"/>
    <property type="project" value="UniProtKB-KW"/>
</dbReference>
<dbReference type="FunFam" id="3.90.980.10:FF:000001">
    <property type="entry name" value="DNA primase"/>
    <property type="match status" value="1"/>
</dbReference>
<organism evidence="17 18">
    <name type="scientific">Allosphingosinicella flava</name>
    <dbReference type="NCBI Taxonomy" id="2771430"/>
    <lineage>
        <taxon>Bacteria</taxon>
        <taxon>Pseudomonadati</taxon>
        <taxon>Pseudomonadota</taxon>
        <taxon>Alphaproteobacteria</taxon>
        <taxon>Sphingomonadales</taxon>
        <taxon>Sphingomonadaceae</taxon>
        <taxon>Allosphingosinicella</taxon>
    </lineage>
</organism>
<dbReference type="KEGG" id="sflv:IC614_03955"/>
<keyword evidence="2 12" id="KW-0639">Primosome</keyword>
<dbReference type="FunFam" id="3.40.1360.10:FF:000002">
    <property type="entry name" value="DNA primase"/>
    <property type="match status" value="1"/>
</dbReference>
<evidence type="ECO:0000256" key="12">
    <source>
        <dbReference type="HAMAP-Rule" id="MF_00974"/>
    </source>
</evidence>
<dbReference type="InterPro" id="IPR050219">
    <property type="entry name" value="DnaG_primase"/>
</dbReference>
<evidence type="ECO:0000256" key="9">
    <source>
        <dbReference type="ARBA" id="ARBA00022842"/>
    </source>
</evidence>
<dbReference type="Pfam" id="PF01807">
    <property type="entry name" value="Zn_ribbon_DnaG"/>
    <property type="match status" value="1"/>
</dbReference>
<keyword evidence="8 12" id="KW-0862">Zinc</keyword>
<dbReference type="InterPro" id="IPR006295">
    <property type="entry name" value="DNA_primase_DnaG"/>
</dbReference>
<dbReference type="GO" id="GO:0003677">
    <property type="term" value="F:DNA binding"/>
    <property type="evidence" value="ECO:0007669"/>
    <property type="project" value="UniProtKB-KW"/>
</dbReference>
<dbReference type="EC" id="2.7.7.101" evidence="12"/>
<evidence type="ECO:0000256" key="13">
    <source>
        <dbReference type="PIRNR" id="PIRNR002811"/>
    </source>
</evidence>
<evidence type="ECO:0000256" key="7">
    <source>
        <dbReference type="ARBA" id="ARBA00022771"/>
    </source>
</evidence>
<keyword evidence="11 12" id="KW-0804">Transcription</keyword>
<evidence type="ECO:0000259" key="16">
    <source>
        <dbReference type="PROSITE" id="PS50880"/>
    </source>
</evidence>
<dbReference type="InterPro" id="IPR002694">
    <property type="entry name" value="Znf_CHC2"/>
</dbReference>
<evidence type="ECO:0000256" key="1">
    <source>
        <dbReference type="ARBA" id="ARBA00022478"/>
    </source>
</evidence>
<dbReference type="GO" id="GO:0005737">
    <property type="term" value="C:cytoplasm"/>
    <property type="evidence" value="ECO:0007669"/>
    <property type="project" value="TreeGrafter"/>
</dbReference>
<evidence type="ECO:0000256" key="11">
    <source>
        <dbReference type="ARBA" id="ARBA00023163"/>
    </source>
</evidence>
<comment type="catalytic activity">
    <reaction evidence="12">
        <text>ssDNA + n NTP = ssDNA/pppN(pN)n-1 hybrid + (n-1) diphosphate.</text>
        <dbReference type="EC" id="2.7.7.101"/>
    </reaction>
</comment>
<dbReference type="SUPFAM" id="SSF57783">
    <property type="entry name" value="Zinc beta-ribbon"/>
    <property type="match status" value="1"/>
</dbReference>
<dbReference type="InterPro" id="IPR030846">
    <property type="entry name" value="DnaG_bac"/>
</dbReference>
<evidence type="ECO:0000313" key="17">
    <source>
        <dbReference type="EMBL" id="QPQ55753.1"/>
    </source>
</evidence>
<feature type="domain" description="Toprim" evidence="16">
    <location>
        <begin position="255"/>
        <end position="337"/>
    </location>
</feature>
<dbReference type="InterPro" id="IPR037068">
    <property type="entry name" value="DNA_primase_core_N_sf"/>
</dbReference>
<comment type="similarity">
    <text evidence="12 13">Belongs to the DnaG primase family.</text>
</comment>
<dbReference type="SMART" id="SM00400">
    <property type="entry name" value="ZnF_CHCC"/>
    <property type="match status" value="1"/>
</dbReference>
<dbReference type="GO" id="GO:0003899">
    <property type="term" value="F:DNA-directed RNA polymerase activity"/>
    <property type="evidence" value="ECO:0007669"/>
    <property type="project" value="UniProtKB-UniRule"/>
</dbReference>
<dbReference type="InterPro" id="IPR006171">
    <property type="entry name" value="TOPRIM_dom"/>
</dbReference>
<dbReference type="NCBIfam" id="TIGR01391">
    <property type="entry name" value="dnaG"/>
    <property type="match status" value="1"/>
</dbReference>
<dbReference type="PROSITE" id="PS50880">
    <property type="entry name" value="TOPRIM"/>
    <property type="match status" value="1"/>
</dbReference>
<evidence type="ECO:0000256" key="3">
    <source>
        <dbReference type="ARBA" id="ARBA00022679"/>
    </source>
</evidence>
<dbReference type="Gene3D" id="3.90.980.10">
    <property type="entry name" value="DNA primase, catalytic core, N-terminal domain"/>
    <property type="match status" value="1"/>
</dbReference>
<dbReference type="SUPFAM" id="SSF56731">
    <property type="entry name" value="DNA primase core"/>
    <property type="match status" value="1"/>
</dbReference>
<keyword evidence="5 12" id="KW-0235">DNA replication</keyword>
<evidence type="ECO:0000256" key="8">
    <source>
        <dbReference type="ARBA" id="ARBA00022833"/>
    </source>
</evidence>
<dbReference type="Gene3D" id="3.90.580.10">
    <property type="entry name" value="Zinc finger, CHC2-type domain"/>
    <property type="match status" value="1"/>
</dbReference>
<comment type="subunit">
    <text evidence="12">Monomer. Interacts with DnaB.</text>
</comment>
<sequence>MSLSPQFLDELRARTLLSSVISKQVKLLRAGREWKACCPFHKEKTPSFTVNDDKGFYHCFGCGAHGDAIRFLTDAQGLPFMDAVKELADKAGMEVPAADPRAREKADKAAGLYDVMAAAARWFEEQLDGIDGADARDYLKRRGITEKTKARFNFGFAPDSRSKLKTALKEFGVEKLVECGLLIQPEETGKEPYDRFRGRLMIPIRDPRGRVIAFGGRILGDGEPKYLNSPETPLFDKGRTLYNLDRASPASRDAKRVVVVEGYLDVIALDQAGIGEGVAPLGTALTEGQLERLWRLSPTPLLCFDGDAAGQKAAVRAALRALPHVGPGRSLGFVTLPAGQDPDDLIRAKGRGALEELLGNPESLVDRLWRHESAAEPLDTPERKAGLKRRLLDHVGSIADPDVRDQYRSALMDRFYALIRPPRREWVPNRPVRGQSFQRFAPPRPASAEAKAVGARGLAPHEMRAVLAGLLRFPGAIAPHAEAVAALPMGDAGAARLRDAMVDAALMHGELDQERLNTILADEGVAALVEQLRLQKGLGFSFTRRAADPERAFRDLVLVIETLAARPALDAAFEAATARLKEDGNEDAFAEQQRLRAARDEADRRLAALMESDADQPSS</sequence>
<reference evidence="17 18" key="1">
    <citation type="submission" date="2020-11" db="EMBL/GenBank/DDBJ databases">
        <title>Genome seq and assembly of Sphingosinicella sp.</title>
        <authorList>
            <person name="Chhetri G."/>
        </authorList>
    </citation>
    <scope>NUCLEOTIDE SEQUENCE [LARGE SCALE GENOMIC DNA]</scope>
    <source>
        <strain evidence="17 18">UDD2</strain>
    </source>
</reference>
<keyword evidence="7 12" id="KW-0863">Zinc-finger</keyword>
<evidence type="ECO:0000313" key="18">
    <source>
        <dbReference type="Proteomes" id="UP000594873"/>
    </source>
</evidence>
<dbReference type="InterPro" id="IPR036977">
    <property type="entry name" value="DNA_primase_Znf_CHC2"/>
</dbReference>
<dbReference type="Gene3D" id="3.40.1360.10">
    <property type="match status" value="1"/>
</dbReference>
<dbReference type="GO" id="GO:0006269">
    <property type="term" value="P:DNA replication, synthesis of primer"/>
    <property type="evidence" value="ECO:0007669"/>
    <property type="project" value="UniProtKB-UniRule"/>
</dbReference>
<dbReference type="GO" id="GO:0000428">
    <property type="term" value="C:DNA-directed RNA polymerase complex"/>
    <property type="evidence" value="ECO:0007669"/>
    <property type="project" value="UniProtKB-KW"/>
</dbReference>
<evidence type="ECO:0000256" key="2">
    <source>
        <dbReference type="ARBA" id="ARBA00022515"/>
    </source>
</evidence>
<comment type="domain">
    <text evidence="12">Contains an N-terminal zinc-binding domain, a central core domain that contains the primase activity, and a C-terminal DnaB-binding domain.</text>
</comment>
<dbReference type="EMBL" id="CP065592">
    <property type="protein sequence ID" value="QPQ55753.1"/>
    <property type="molecule type" value="Genomic_DNA"/>
</dbReference>
<dbReference type="PANTHER" id="PTHR30313:SF2">
    <property type="entry name" value="DNA PRIMASE"/>
    <property type="match status" value="1"/>
</dbReference>
<comment type="function">
    <text evidence="12 13">RNA polymerase that catalyzes the synthesis of short RNA molecules used as primers for DNA polymerase during DNA replication.</text>
</comment>
<evidence type="ECO:0000256" key="4">
    <source>
        <dbReference type="ARBA" id="ARBA00022695"/>
    </source>
</evidence>
<keyword evidence="9" id="KW-0460">Magnesium</keyword>
<evidence type="ECO:0000256" key="6">
    <source>
        <dbReference type="ARBA" id="ARBA00022723"/>
    </source>
</evidence>
<keyword evidence="15" id="KW-0175">Coiled coil</keyword>
<dbReference type="PIRSF" id="PIRSF002811">
    <property type="entry name" value="DnaG"/>
    <property type="match status" value="1"/>
</dbReference>
<dbReference type="Proteomes" id="UP000594873">
    <property type="component" value="Chromosome"/>
</dbReference>
<keyword evidence="3 12" id="KW-0808">Transferase</keyword>
<evidence type="ECO:0000256" key="14">
    <source>
        <dbReference type="PIRSR" id="PIRSR002811-1"/>
    </source>
</evidence>
<accession>A0A7T2GKW7</accession>
<dbReference type="InterPro" id="IPR034151">
    <property type="entry name" value="TOPRIM_DnaG_bac"/>
</dbReference>
<keyword evidence="10 12" id="KW-0238">DNA-binding</keyword>
<feature type="coiled-coil region" evidence="15">
    <location>
        <begin position="585"/>
        <end position="612"/>
    </location>
</feature>
<dbReference type="AlphaFoldDB" id="A0A7T2GKW7"/>
<dbReference type="RefSeq" id="WP_200972507.1">
    <property type="nucleotide sequence ID" value="NZ_CP065592.1"/>
</dbReference>
<keyword evidence="1 12" id="KW-0240">DNA-directed RNA polymerase</keyword>
<keyword evidence="4 12" id="KW-0548">Nucleotidyltransferase</keyword>
<dbReference type="InterPro" id="IPR013264">
    <property type="entry name" value="DNAG_N"/>
</dbReference>
<dbReference type="SMART" id="SM00493">
    <property type="entry name" value="TOPRIM"/>
    <property type="match status" value="1"/>
</dbReference>
<protein>
    <recommendedName>
        <fullName evidence="12 13">DNA primase</fullName>
        <ecNumber evidence="12">2.7.7.101</ecNumber>
    </recommendedName>
</protein>
<evidence type="ECO:0000256" key="5">
    <source>
        <dbReference type="ARBA" id="ARBA00022705"/>
    </source>
</evidence>
<keyword evidence="6 12" id="KW-0479">Metal-binding</keyword>
<dbReference type="GO" id="GO:0008270">
    <property type="term" value="F:zinc ion binding"/>
    <property type="evidence" value="ECO:0007669"/>
    <property type="project" value="UniProtKB-UniRule"/>
</dbReference>
<name>A0A7T2GKW7_9SPHN</name>
<dbReference type="FunFam" id="3.90.580.10:FF:000001">
    <property type="entry name" value="DNA primase"/>
    <property type="match status" value="1"/>
</dbReference>
<dbReference type="Pfam" id="PF08275">
    <property type="entry name" value="DNAG_N"/>
    <property type="match status" value="1"/>
</dbReference>
<proteinExistence type="inferred from homology"/>
<dbReference type="CDD" id="cd03364">
    <property type="entry name" value="TOPRIM_DnaG_primases"/>
    <property type="match status" value="1"/>
</dbReference>
<dbReference type="Pfam" id="PF13662">
    <property type="entry name" value="Toprim_4"/>
    <property type="match status" value="1"/>
</dbReference>
<comment type="cofactor">
    <cofactor evidence="12 13 14">
        <name>Zn(2+)</name>
        <dbReference type="ChEBI" id="CHEBI:29105"/>
    </cofactor>
    <text evidence="12 13 14">Binds 1 zinc ion per monomer.</text>
</comment>
<evidence type="ECO:0000256" key="10">
    <source>
        <dbReference type="ARBA" id="ARBA00023125"/>
    </source>
</evidence>
<keyword evidence="18" id="KW-1185">Reference proteome</keyword>
<feature type="zinc finger region" description="CHC2-type" evidence="12 14">
    <location>
        <begin position="38"/>
        <end position="62"/>
    </location>
</feature>
<dbReference type="HAMAP" id="MF_00974">
    <property type="entry name" value="DNA_primase_DnaG"/>
    <property type="match status" value="1"/>
</dbReference>
<evidence type="ECO:0000256" key="15">
    <source>
        <dbReference type="SAM" id="Coils"/>
    </source>
</evidence>